<evidence type="ECO:0000313" key="4">
    <source>
        <dbReference type="EMBL" id="MFC7703366.1"/>
    </source>
</evidence>
<dbReference type="PANTHER" id="PTHR33620">
    <property type="entry name" value="UREASE ACCESSORY PROTEIN F"/>
    <property type="match status" value="1"/>
</dbReference>
<dbReference type="RefSeq" id="WP_377399538.1">
    <property type="nucleotide sequence ID" value="NZ_JBHTFQ010000002.1"/>
</dbReference>
<evidence type="ECO:0000256" key="1">
    <source>
        <dbReference type="ARBA" id="ARBA00022988"/>
    </source>
</evidence>
<comment type="caution">
    <text evidence="4">The sequence shown here is derived from an EMBL/GenBank/DDBJ whole genome shotgun (WGS) entry which is preliminary data.</text>
</comment>
<accession>A0ABW2UH91</accession>
<dbReference type="PANTHER" id="PTHR33620:SF1">
    <property type="entry name" value="UREASE ACCESSORY PROTEIN F"/>
    <property type="match status" value="1"/>
</dbReference>
<evidence type="ECO:0000256" key="3">
    <source>
        <dbReference type="HAMAP-Rule" id="MF_01385"/>
    </source>
</evidence>
<dbReference type="PIRSF" id="PIRSF009467">
    <property type="entry name" value="Ureas_acces_UreF"/>
    <property type="match status" value="1"/>
</dbReference>
<sequence length="215" mass="22776">MRQAEAGAALTLVQWLSPAFPVGGYAYSHGLEWAISAGEIGNAADLRAWLEDALRFGAGRSDAVLLAHALGEGADYPALAALAEALAPSRERLTETLDQGRAFLQVINALQGREWPEMPYPVALGAAARDLGLPPAQIVAQYLHAFASNLVQGAVRFVPLGQTEGQGVLAALHPLMLEVAAEACETALDELGGAALRLDLAAMRHETMEVRIFRT</sequence>
<comment type="similarity">
    <text evidence="3">Belongs to the UreF family.</text>
</comment>
<evidence type="ECO:0000313" key="5">
    <source>
        <dbReference type="Proteomes" id="UP001596516"/>
    </source>
</evidence>
<dbReference type="HAMAP" id="MF_01385">
    <property type="entry name" value="UreF"/>
    <property type="match status" value="1"/>
</dbReference>
<keyword evidence="1 3" id="KW-0996">Nickel insertion</keyword>
<name>A0ABW2UH91_9RHOB</name>
<keyword evidence="3" id="KW-0963">Cytoplasm</keyword>
<dbReference type="Gene3D" id="1.10.4190.10">
    <property type="entry name" value="Urease accessory protein UreF"/>
    <property type="match status" value="1"/>
</dbReference>
<dbReference type="Proteomes" id="UP001596516">
    <property type="component" value="Unassembled WGS sequence"/>
</dbReference>
<dbReference type="InterPro" id="IPR002639">
    <property type="entry name" value="UreF"/>
</dbReference>
<keyword evidence="2 3" id="KW-0143">Chaperone</keyword>
<comment type="subunit">
    <text evidence="3">UreD, UreF and UreG form a complex that acts as a GTP-hydrolysis-dependent molecular chaperone, activating the urease apoprotein by helping to assemble the nickel containing metallocenter of UreC. The UreE protein probably delivers the nickel.</text>
</comment>
<dbReference type="InterPro" id="IPR038277">
    <property type="entry name" value="UreF_sf"/>
</dbReference>
<dbReference type="EMBL" id="JBHTFQ010000002">
    <property type="protein sequence ID" value="MFC7703366.1"/>
    <property type="molecule type" value="Genomic_DNA"/>
</dbReference>
<gene>
    <name evidence="3" type="primary">ureF</name>
    <name evidence="4" type="ORF">ACFQXB_04055</name>
</gene>
<evidence type="ECO:0000256" key="2">
    <source>
        <dbReference type="ARBA" id="ARBA00023186"/>
    </source>
</evidence>
<comment type="subcellular location">
    <subcellularLocation>
        <location evidence="3">Cytoplasm</location>
    </subcellularLocation>
</comment>
<protein>
    <recommendedName>
        <fullName evidence="3">Urease accessory protein UreF</fullName>
    </recommendedName>
</protein>
<comment type="function">
    <text evidence="3">Required for maturation of urease via the functional incorporation of the urease nickel metallocenter.</text>
</comment>
<dbReference type="Pfam" id="PF01730">
    <property type="entry name" value="UreF"/>
    <property type="match status" value="1"/>
</dbReference>
<organism evidence="4 5">
    <name type="scientific">Plastorhodobacter daqingensis</name>
    <dbReference type="NCBI Taxonomy" id="1387281"/>
    <lineage>
        <taxon>Bacteria</taxon>
        <taxon>Pseudomonadati</taxon>
        <taxon>Pseudomonadota</taxon>
        <taxon>Alphaproteobacteria</taxon>
        <taxon>Rhodobacterales</taxon>
        <taxon>Paracoccaceae</taxon>
        <taxon>Plastorhodobacter</taxon>
    </lineage>
</organism>
<keyword evidence="5" id="KW-1185">Reference proteome</keyword>
<reference evidence="5" key="1">
    <citation type="journal article" date="2019" name="Int. J. Syst. Evol. Microbiol.">
        <title>The Global Catalogue of Microorganisms (GCM) 10K type strain sequencing project: providing services to taxonomists for standard genome sequencing and annotation.</title>
        <authorList>
            <consortium name="The Broad Institute Genomics Platform"/>
            <consortium name="The Broad Institute Genome Sequencing Center for Infectious Disease"/>
            <person name="Wu L."/>
            <person name="Ma J."/>
        </authorList>
    </citation>
    <scope>NUCLEOTIDE SEQUENCE [LARGE SCALE GENOMIC DNA]</scope>
    <source>
        <strain evidence="5">CGMCC 1.12750</strain>
    </source>
</reference>
<proteinExistence type="inferred from homology"/>